<dbReference type="CDD" id="cd00377">
    <property type="entry name" value="ICL_PEPM"/>
    <property type="match status" value="1"/>
</dbReference>
<name>A0ABY2Q8V2_9HYPH</name>
<dbReference type="Gene3D" id="6.10.250.2750">
    <property type="match status" value="1"/>
</dbReference>
<dbReference type="GO" id="GO:0016829">
    <property type="term" value="F:lyase activity"/>
    <property type="evidence" value="ECO:0007669"/>
    <property type="project" value="UniProtKB-KW"/>
</dbReference>
<reference evidence="1 2" key="1">
    <citation type="submission" date="2019-04" db="EMBL/GenBank/DDBJ databases">
        <title>Mesorhizobium composti sp. nov., isolated from compost.</title>
        <authorList>
            <person name="Lin S.-Y."/>
            <person name="Hameed A."/>
            <person name="Hsieh Y.-T."/>
            <person name="Young C.-C."/>
        </authorList>
    </citation>
    <scope>NUCLEOTIDE SEQUENCE [LARGE SCALE GENOMIC DNA]</scope>
    <source>
        <strain evidence="1 2">CC-YTH430</strain>
    </source>
</reference>
<dbReference type="PANTHER" id="PTHR42905">
    <property type="entry name" value="PHOSPHOENOLPYRUVATE CARBOXYLASE"/>
    <property type="match status" value="1"/>
</dbReference>
<organism evidence="1 2">
    <name type="scientific">Ollibium composti</name>
    <dbReference type="NCBI Taxonomy" id="2675109"/>
    <lineage>
        <taxon>Bacteria</taxon>
        <taxon>Pseudomonadati</taxon>
        <taxon>Pseudomonadota</taxon>
        <taxon>Alphaproteobacteria</taxon>
        <taxon>Hyphomicrobiales</taxon>
        <taxon>Phyllobacteriaceae</taxon>
        <taxon>Ollibium</taxon>
    </lineage>
</organism>
<dbReference type="PANTHER" id="PTHR42905:SF16">
    <property type="entry name" value="CARBOXYPHOSPHONOENOLPYRUVATE PHOSPHONOMUTASE-LIKE PROTEIN (AFU_ORTHOLOGUE AFUA_5G07230)"/>
    <property type="match status" value="1"/>
</dbReference>
<evidence type="ECO:0000313" key="1">
    <source>
        <dbReference type="EMBL" id="THF57020.1"/>
    </source>
</evidence>
<gene>
    <name evidence="1" type="ORF">E6C48_11915</name>
</gene>
<dbReference type="SUPFAM" id="SSF51621">
    <property type="entry name" value="Phosphoenolpyruvate/pyruvate domain"/>
    <property type="match status" value="1"/>
</dbReference>
<comment type="caution">
    <text evidence="1">The sequence shown here is derived from an EMBL/GenBank/DDBJ whole genome shotgun (WGS) entry which is preliminary data.</text>
</comment>
<dbReference type="EMBL" id="SSNY01000006">
    <property type="protein sequence ID" value="THF57020.1"/>
    <property type="molecule type" value="Genomic_DNA"/>
</dbReference>
<dbReference type="Gene3D" id="3.20.20.60">
    <property type="entry name" value="Phosphoenolpyruvate-binding domains"/>
    <property type="match status" value="1"/>
</dbReference>
<evidence type="ECO:0000313" key="2">
    <source>
        <dbReference type="Proteomes" id="UP000306441"/>
    </source>
</evidence>
<dbReference type="InterPro" id="IPR040442">
    <property type="entry name" value="Pyrv_kinase-like_dom_sf"/>
</dbReference>
<keyword evidence="1" id="KW-0456">Lyase</keyword>
<dbReference type="Pfam" id="PF13714">
    <property type="entry name" value="PEP_mutase"/>
    <property type="match status" value="1"/>
</dbReference>
<protein>
    <submittedName>
        <fullName evidence="1">Isocitrate lyase/phosphoenolpyruvate mutase family protein</fullName>
    </submittedName>
</protein>
<dbReference type="InterPro" id="IPR015813">
    <property type="entry name" value="Pyrv/PenolPyrv_kinase-like_dom"/>
</dbReference>
<accession>A0ABY2Q8V2</accession>
<dbReference type="InterPro" id="IPR039556">
    <property type="entry name" value="ICL/PEPM"/>
</dbReference>
<sequence>MDKGKVFRDLHASTFVIPNPWDIGTARLLASLGYKALATTSAGYAFSRGLADGAVGFEAMIHHCRELVGATDLPVSADLEKGKGDSPERAAETIFAAEAAGLAGCSIEDFSGDESQPIYEFSHAVERVAAAAEAARSLKRDFVFTARAENFLHGRSDLDDTIRRLQAFEKAGADVLYAPGLSSVEMVRTVCSSVSKPVNVLAVAGFSVSELAAAGVKRISVGSKLTTAAFGAVRRAAVEMLEAGTFDYAREAMAFGDLQGLFAGNKA</sequence>
<dbReference type="RefSeq" id="WP_136357437.1">
    <property type="nucleotide sequence ID" value="NZ_SSNY01000006.1"/>
</dbReference>
<dbReference type="Proteomes" id="UP000306441">
    <property type="component" value="Unassembled WGS sequence"/>
</dbReference>
<keyword evidence="2" id="KW-1185">Reference proteome</keyword>
<proteinExistence type="predicted"/>